<name>A0A1R2CWI8_9CILI</name>
<reference evidence="13 14" key="1">
    <citation type="submission" date="2016-11" db="EMBL/GenBank/DDBJ databases">
        <title>The macronuclear genome of Stentor coeruleus: a giant cell with tiny introns.</title>
        <authorList>
            <person name="Slabodnick M."/>
            <person name="Ruby J.G."/>
            <person name="Reiff S.B."/>
            <person name="Swart E.C."/>
            <person name="Gosai S."/>
            <person name="Prabakaran S."/>
            <person name="Witkowska E."/>
            <person name="Larue G.E."/>
            <person name="Fisher S."/>
            <person name="Freeman R.M."/>
            <person name="Gunawardena J."/>
            <person name="Chu W."/>
            <person name="Stover N.A."/>
            <person name="Gregory B.D."/>
            <person name="Nowacki M."/>
            <person name="Derisi J."/>
            <person name="Roy S.W."/>
            <person name="Marshall W.F."/>
            <person name="Sood P."/>
        </authorList>
    </citation>
    <scope>NUCLEOTIDE SEQUENCE [LARGE SCALE GENOMIC DNA]</scope>
    <source>
        <strain evidence="13">WM001</strain>
    </source>
</reference>
<proteinExistence type="predicted"/>
<evidence type="ECO:0000256" key="3">
    <source>
        <dbReference type="ARBA" id="ARBA00022692"/>
    </source>
</evidence>
<dbReference type="GO" id="GO:0015276">
    <property type="term" value="F:ligand-gated monoatomic ion channel activity"/>
    <property type="evidence" value="ECO:0007669"/>
    <property type="project" value="InterPro"/>
</dbReference>
<evidence type="ECO:0000256" key="2">
    <source>
        <dbReference type="ARBA" id="ARBA00022448"/>
    </source>
</evidence>
<evidence type="ECO:0000256" key="9">
    <source>
        <dbReference type="ARBA" id="ARBA00023286"/>
    </source>
</evidence>
<dbReference type="OrthoDB" id="5984008at2759"/>
<keyword evidence="10" id="KW-0407">Ion channel</keyword>
<evidence type="ECO:0000256" key="7">
    <source>
        <dbReference type="ARBA" id="ARBA00023170"/>
    </source>
</evidence>
<evidence type="ECO:0000256" key="1">
    <source>
        <dbReference type="ARBA" id="ARBA00004141"/>
    </source>
</evidence>
<keyword evidence="2" id="KW-0813">Transport</keyword>
<keyword evidence="9" id="KW-1071">Ligand-gated ion channel</keyword>
<sequence length="445" mass="50973">MRIGLLNFRPLMSCDESITSNFIPALIESIFEDINYNKSSIKYICYDTTSLMKDALSNGDISIAPLEMNEEVLSLFKFSVPVLNNGLVLLTKSYKRSLYWVIFEPYEIQLWIFLFILPFVIGHLYWLFERSKHGSVSTNYLDGITTSIWRVCLSFLFLAKEHLTKFSTRLVITTYWFFSLILLASYISTLASCLNQPIQITDISSYKNINGKTIGTEASYSNLLTYLGANIKIYKDPQTKFIDMIDGLIQGDVDAVALPYSVGINTSLENCDLSLIGTIFVDSYLAFAFNEKVHDKFYNQFNSILQGYHDNLSLKTLINKHLYVSTIGACETNIPFPLPPELVLGCLMFLIFGAVFAMGIYFIFRKSLIKTRINSSELPQGNNLVNDKYTMEFMNMMIKFECILGSSNTKFVKKINELKEVIDENTKLSEKFEEMYKNISFRLEN</sequence>
<dbReference type="AlphaFoldDB" id="A0A1R2CWI8"/>
<accession>A0A1R2CWI8</accession>
<evidence type="ECO:0000256" key="5">
    <source>
        <dbReference type="ARBA" id="ARBA00023065"/>
    </source>
</evidence>
<dbReference type="PANTHER" id="PTHR18966">
    <property type="entry name" value="IONOTROPIC GLUTAMATE RECEPTOR"/>
    <property type="match status" value="1"/>
</dbReference>
<feature type="transmembrane region" description="Helical" evidence="11">
    <location>
        <begin position="342"/>
        <end position="364"/>
    </location>
</feature>
<keyword evidence="6 11" id="KW-0472">Membrane</keyword>
<comment type="caution">
    <text evidence="13">The sequence shown here is derived from an EMBL/GenBank/DDBJ whole genome shotgun (WGS) entry which is preliminary data.</text>
</comment>
<dbReference type="SUPFAM" id="SSF53850">
    <property type="entry name" value="Periplasmic binding protein-like II"/>
    <property type="match status" value="1"/>
</dbReference>
<dbReference type="Proteomes" id="UP000187209">
    <property type="component" value="Unassembled WGS sequence"/>
</dbReference>
<evidence type="ECO:0000256" key="4">
    <source>
        <dbReference type="ARBA" id="ARBA00022989"/>
    </source>
</evidence>
<organism evidence="13 14">
    <name type="scientific">Stentor coeruleus</name>
    <dbReference type="NCBI Taxonomy" id="5963"/>
    <lineage>
        <taxon>Eukaryota</taxon>
        <taxon>Sar</taxon>
        <taxon>Alveolata</taxon>
        <taxon>Ciliophora</taxon>
        <taxon>Postciliodesmatophora</taxon>
        <taxon>Heterotrichea</taxon>
        <taxon>Heterotrichida</taxon>
        <taxon>Stentoridae</taxon>
        <taxon>Stentor</taxon>
    </lineage>
</organism>
<evidence type="ECO:0000259" key="12">
    <source>
        <dbReference type="Pfam" id="PF00060"/>
    </source>
</evidence>
<dbReference type="InterPro" id="IPR015683">
    <property type="entry name" value="Ionotropic_Glu_rcpt"/>
</dbReference>
<dbReference type="GO" id="GO:0016020">
    <property type="term" value="C:membrane"/>
    <property type="evidence" value="ECO:0007669"/>
    <property type="project" value="UniProtKB-SubCell"/>
</dbReference>
<evidence type="ECO:0000256" key="8">
    <source>
        <dbReference type="ARBA" id="ARBA00023180"/>
    </source>
</evidence>
<keyword evidence="5" id="KW-0406">Ion transport</keyword>
<keyword evidence="7" id="KW-0675">Receptor</keyword>
<protein>
    <recommendedName>
        <fullName evidence="12">Ionotropic glutamate receptor C-terminal domain-containing protein</fullName>
    </recommendedName>
</protein>
<evidence type="ECO:0000313" key="14">
    <source>
        <dbReference type="Proteomes" id="UP000187209"/>
    </source>
</evidence>
<keyword evidence="8" id="KW-0325">Glycoprotein</keyword>
<dbReference type="InterPro" id="IPR001320">
    <property type="entry name" value="Iontro_rcpt_C"/>
</dbReference>
<keyword evidence="3 11" id="KW-0812">Transmembrane</keyword>
<evidence type="ECO:0000256" key="11">
    <source>
        <dbReference type="SAM" id="Phobius"/>
    </source>
</evidence>
<feature type="transmembrane region" description="Helical" evidence="11">
    <location>
        <begin position="110"/>
        <end position="128"/>
    </location>
</feature>
<comment type="subcellular location">
    <subcellularLocation>
        <location evidence="1">Membrane</location>
        <topology evidence="1">Multi-pass membrane protein</topology>
    </subcellularLocation>
</comment>
<gene>
    <name evidence="13" type="ORF">SteCoe_3612</name>
</gene>
<evidence type="ECO:0000313" key="13">
    <source>
        <dbReference type="EMBL" id="OMJ93374.1"/>
    </source>
</evidence>
<feature type="transmembrane region" description="Helical" evidence="11">
    <location>
        <begin position="170"/>
        <end position="191"/>
    </location>
</feature>
<evidence type="ECO:0000256" key="10">
    <source>
        <dbReference type="ARBA" id="ARBA00023303"/>
    </source>
</evidence>
<feature type="domain" description="Ionotropic glutamate receptor C-terminal" evidence="12">
    <location>
        <begin position="108"/>
        <end position="268"/>
    </location>
</feature>
<dbReference type="EMBL" id="MPUH01000043">
    <property type="protein sequence ID" value="OMJ93374.1"/>
    <property type="molecule type" value="Genomic_DNA"/>
</dbReference>
<keyword evidence="4 11" id="KW-1133">Transmembrane helix</keyword>
<evidence type="ECO:0000256" key="6">
    <source>
        <dbReference type="ARBA" id="ARBA00023136"/>
    </source>
</evidence>
<feature type="transmembrane region" description="Helical" evidence="11">
    <location>
        <begin position="140"/>
        <end position="158"/>
    </location>
</feature>
<keyword evidence="14" id="KW-1185">Reference proteome</keyword>
<dbReference type="Pfam" id="PF00060">
    <property type="entry name" value="Lig_chan"/>
    <property type="match status" value="1"/>
</dbReference>
<dbReference type="Gene3D" id="1.10.287.70">
    <property type="match status" value="1"/>
</dbReference>